<feature type="region of interest" description="Disordered" evidence="8">
    <location>
        <begin position="504"/>
        <end position="534"/>
    </location>
</feature>
<dbReference type="GO" id="GO:0046872">
    <property type="term" value="F:metal ion binding"/>
    <property type="evidence" value="ECO:0007669"/>
    <property type="project" value="UniProtKB-KW"/>
</dbReference>
<accession>A0A6A5UG76</accession>
<keyword evidence="3" id="KW-0949">S-adenosyl-L-methionine</keyword>
<protein>
    <submittedName>
        <fullName evidence="10">Kama family protein</fullName>
    </submittedName>
</protein>
<reference evidence="10" key="1">
    <citation type="journal article" date="2020" name="Stud. Mycol.">
        <title>101 Dothideomycetes genomes: a test case for predicting lifestyles and emergence of pathogens.</title>
        <authorList>
            <person name="Haridas S."/>
            <person name="Albert R."/>
            <person name="Binder M."/>
            <person name="Bloem J."/>
            <person name="Labutti K."/>
            <person name="Salamov A."/>
            <person name="Andreopoulos B."/>
            <person name="Baker S."/>
            <person name="Barry K."/>
            <person name="Bills G."/>
            <person name="Bluhm B."/>
            <person name="Cannon C."/>
            <person name="Castanera R."/>
            <person name="Culley D."/>
            <person name="Daum C."/>
            <person name="Ezra D."/>
            <person name="Gonzalez J."/>
            <person name="Henrissat B."/>
            <person name="Kuo A."/>
            <person name="Liang C."/>
            <person name="Lipzen A."/>
            <person name="Lutzoni F."/>
            <person name="Magnuson J."/>
            <person name="Mondo S."/>
            <person name="Nolan M."/>
            <person name="Ohm R."/>
            <person name="Pangilinan J."/>
            <person name="Park H.-J."/>
            <person name="Ramirez L."/>
            <person name="Alfaro M."/>
            <person name="Sun H."/>
            <person name="Tritt A."/>
            <person name="Yoshinaga Y."/>
            <person name="Zwiers L.-H."/>
            <person name="Turgeon B."/>
            <person name="Goodwin S."/>
            <person name="Spatafora J."/>
            <person name="Crous P."/>
            <person name="Grigoriev I."/>
        </authorList>
    </citation>
    <scope>NUCLEOTIDE SEQUENCE</scope>
    <source>
        <strain evidence="10">CBS 675.92</strain>
    </source>
</reference>
<keyword evidence="2" id="KW-0004">4Fe-4S</keyword>
<evidence type="ECO:0000256" key="3">
    <source>
        <dbReference type="ARBA" id="ARBA00022691"/>
    </source>
</evidence>
<feature type="domain" description="Radical SAM core" evidence="9">
    <location>
        <begin position="138"/>
        <end position="370"/>
    </location>
</feature>
<dbReference type="Proteomes" id="UP000800035">
    <property type="component" value="Unassembled WGS sequence"/>
</dbReference>
<evidence type="ECO:0000313" key="10">
    <source>
        <dbReference type="EMBL" id="KAF1962949.1"/>
    </source>
</evidence>
<gene>
    <name evidence="10" type="ORF">CC80DRAFT_398730</name>
</gene>
<dbReference type="PANTHER" id="PTHR30538:SF0">
    <property type="entry name" value="L-LYSINE 2,3-AMINOMUTASE AQ_1632-RELATED"/>
    <property type="match status" value="1"/>
</dbReference>
<evidence type="ECO:0000259" key="9">
    <source>
        <dbReference type="PROSITE" id="PS51918"/>
    </source>
</evidence>
<evidence type="ECO:0000256" key="4">
    <source>
        <dbReference type="ARBA" id="ARBA00022723"/>
    </source>
</evidence>
<keyword evidence="7" id="KW-0411">Iron-sulfur</keyword>
<sequence length="556" mass="63119">MTTGEERYWSHIPRYSDVPTTKFINWDWQVFSIVDTKKLSRLLEEVLPEKLGVSRTLPHIQTKQDFIHEVEMGLKEAPMSIRLTPHVISRINWQNPVDDPLRRQFIPIKSGLVPDHPQLTFDSLNEQEDCAVDGLIHRYPGKALFLPISVCPVYCRFCTRSWAVGGNTDLINKESQRPILRRWEKVFQHIEHDPSIEDIVVSGGDSYQLLPDQLRIIGERLLSIPHIRRFRIASKGIAVAPGRILDKADRWVDEIIALSNRGREMGKQVCIHTHFNHPNEITWITRKAAAYLFSRGVIVRNQSVLLKGVNDDLETMSRLIKSLADLNVEPYYVYQCDLVRGVEDLRTPLRTILELEKRIRGTLTGFMMPSFVVDLPGGGGKRLASTHEKYDEINGVSFWRAPGLPGQKGKQIYTYYDPFPKTKVIHERQRKLVKATLAQMNEQLRLPGTDVVEDNKHSAAETVGYALNKYQEGTKMSQALAMNEKLGSIQSRGGDAIENGLKFTPTKSSQEMPGETIANKNGIPAKSQEDQSVETNCTIPIEREEEPQKRVASAGN</sequence>
<dbReference type="NCBIfam" id="TIGR00238">
    <property type="entry name" value="KamA family radical SAM protein"/>
    <property type="match status" value="1"/>
</dbReference>
<evidence type="ECO:0000256" key="1">
    <source>
        <dbReference type="ARBA" id="ARBA00001933"/>
    </source>
</evidence>
<dbReference type="InterPro" id="IPR007197">
    <property type="entry name" value="rSAM"/>
</dbReference>
<proteinExistence type="predicted"/>
<name>A0A6A5UG76_9PLEO</name>
<dbReference type="OrthoDB" id="5396721at2759"/>
<dbReference type="InterPro" id="IPR058240">
    <property type="entry name" value="rSAM_sf"/>
</dbReference>
<dbReference type="GO" id="GO:0003824">
    <property type="term" value="F:catalytic activity"/>
    <property type="evidence" value="ECO:0007669"/>
    <property type="project" value="InterPro"/>
</dbReference>
<evidence type="ECO:0000256" key="6">
    <source>
        <dbReference type="ARBA" id="ARBA00023004"/>
    </source>
</evidence>
<keyword evidence="4" id="KW-0479">Metal-binding</keyword>
<organism evidence="10 11">
    <name type="scientific">Byssothecium circinans</name>
    <dbReference type="NCBI Taxonomy" id="147558"/>
    <lineage>
        <taxon>Eukaryota</taxon>
        <taxon>Fungi</taxon>
        <taxon>Dikarya</taxon>
        <taxon>Ascomycota</taxon>
        <taxon>Pezizomycotina</taxon>
        <taxon>Dothideomycetes</taxon>
        <taxon>Pleosporomycetidae</taxon>
        <taxon>Pleosporales</taxon>
        <taxon>Massarineae</taxon>
        <taxon>Massarinaceae</taxon>
        <taxon>Byssothecium</taxon>
    </lineage>
</organism>
<dbReference type="InterPro" id="IPR013785">
    <property type="entry name" value="Aldolase_TIM"/>
</dbReference>
<keyword evidence="6" id="KW-0408">Iron</keyword>
<dbReference type="SFLD" id="SFLDS00029">
    <property type="entry name" value="Radical_SAM"/>
    <property type="match status" value="1"/>
</dbReference>
<dbReference type="GO" id="GO:0051539">
    <property type="term" value="F:4 iron, 4 sulfur cluster binding"/>
    <property type="evidence" value="ECO:0007669"/>
    <property type="project" value="UniProtKB-KW"/>
</dbReference>
<evidence type="ECO:0000256" key="8">
    <source>
        <dbReference type="SAM" id="MobiDB-lite"/>
    </source>
</evidence>
<keyword evidence="5" id="KW-0663">Pyridoxal phosphate</keyword>
<dbReference type="SUPFAM" id="SSF102114">
    <property type="entry name" value="Radical SAM enzymes"/>
    <property type="match status" value="1"/>
</dbReference>
<dbReference type="PANTHER" id="PTHR30538">
    <property type="entry name" value="LYSINE 2,3-AMINOMUTASE-RELATED"/>
    <property type="match status" value="1"/>
</dbReference>
<dbReference type="Gene3D" id="3.20.20.70">
    <property type="entry name" value="Aldolase class I"/>
    <property type="match status" value="1"/>
</dbReference>
<dbReference type="PROSITE" id="PS51918">
    <property type="entry name" value="RADICAL_SAM"/>
    <property type="match status" value="1"/>
</dbReference>
<keyword evidence="11" id="KW-1185">Reference proteome</keyword>
<dbReference type="InterPro" id="IPR003739">
    <property type="entry name" value="Lys_aminomutase/Glu_NH3_mut"/>
</dbReference>
<evidence type="ECO:0000256" key="7">
    <source>
        <dbReference type="ARBA" id="ARBA00023014"/>
    </source>
</evidence>
<evidence type="ECO:0000256" key="2">
    <source>
        <dbReference type="ARBA" id="ARBA00022485"/>
    </source>
</evidence>
<comment type="cofactor">
    <cofactor evidence="1">
        <name>pyridoxal 5'-phosphate</name>
        <dbReference type="ChEBI" id="CHEBI:597326"/>
    </cofactor>
</comment>
<evidence type="ECO:0000313" key="11">
    <source>
        <dbReference type="Proteomes" id="UP000800035"/>
    </source>
</evidence>
<dbReference type="EMBL" id="ML976978">
    <property type="protein sequence ID" value="KAF1962949.1"/>
    <property type="molecule type" value="Genomic_DNA"/>
</dbReference>
<dbReference type="SFLD" id="SFLDG01070">
    <property type="entry name" value="PLP-dependent"/>
    <property type="match status" value="1"/>
</dbReference>
<evidence type="ECO:0000256" key="5">
    <source>
        <dbReference type="ARBA" id="ARBA00022898"/>
    </source>
</evidence>
<dbReference type="AlphaFoldDB" id="A0A6A5UG76"/>